<protein>
    <submittedName>
        <fullName evidence="1">Uncharacterized protein</fullName>
    </submittedName>
</protein>
<organism evidence="1 2">
    <name type="scientific">Amylolactobacillus amylotrophicus DSM 20534</name>
    <dbReference type="NCBI Taxonomy" id="1423722"/>
    <lineage>
        <taxon>Bacteria</taxon>
        <taxon>Bacillati</taxon>
        <taxon>Bacillota</taxon>
        <taxon>Bacilli</taxon>
        <taxon>Lactobacillales</taxon>
        <taxon>Lactobacillaceae</taxon>
        <taxon>Amylolactobacillus</taxon>
    </lineage>
</organism>
<dbReference type="AlphaFoldDB" id="A0A0R1GT87"/>
<dbReference type="EMBL" id="AZCV01000007">
    <property type="protein sequence ID" value="KRK37102.1"/>
    <property type="molecule type" value="Genomic_DNA"/>
</dbReference>
<gene>
    <name evidence="1" type="ORF">FC62_GL001443</name>
</gene>
<reference evidence="1 2" key="1">
    <citation type="journal article" date="2015" name="Genome Announc.">
        <title>Expanding the biotechnology potential of lactobacilli through comparative genomics of 213 strains and associated genera.</title>
        <authorList>
            <person name="Sun Z."/>
            <person name="Harris H.M."/>
            <person name="McCann A."/>
            <person name="Guo C."/>
            <person name="Argimon S."/>
            <person name="Zhang W."/>
            <person name="Yang X."/>
            <person name="Jeffery I.B."/>
            <person name="Cooney J.C."/>
            <person name="Kagawa T.F."/>
            <person name="Liu W."/>
            <person name="Song Y."/>
            <person name="Salvetti E."/>
            <person name="Wrobel A."/>
            <person name="Rasinkangas P."/>
            <person name="Parkhill J."/>
            <person name="Rea M.C."/>
            <person name="O'Sullivan O."/>
            <person name="Ritari J."/>
            <person name="Douillard F.P."/>
            <person name="Paul Ross R."/>
            <person name="Yang R."/>
            <person name="Briner A.E."/>
            <person name="Felis G.E."/>
            <person name="de Vos W.M."/>
            <person name="Barrangou R."/>
            <person name="Klaenhammer T.R."/>
            <person name="Caufield P.W."/>
            <person name="Cui Y."/>
            <person name="Zhang H."/>
            <person name="O'Toole P.W."/>
        </authorList>
    </citation>
    <scope>NUCLEOTIDE SEQUENCE [LARGE SCALE GENOMIC DNA]</scope>
    <source>
        <strain evidence="1 2">DSM 20534</strain>
    </source>
</reference>
<accession>A0A0R1GT87</accession>
<dbReference type="Proteomes" id="UP000050909">
    <property type="component" value="Unassembled WGS sequence"/>
</dbReference>
<name>A0A0R1GT87_9LACO</name>
<proteinExistence type="predicted"/>
<keyword evidence="2" id="KW-1185">Reference proteome</keyword>
<sequence>MSDMIQIHQFALKWLARFRDRTNEYTEFVDHYFADDCDKLGFKMDSGKSFKSVYGNAISDPTTFAKIIANVTDIDLLGSVIYSRWRYFNHWALEPEKIIEPANREWFIIVLERLALLTKVTVENNIFQGVPQKIQITSNYSSWNSSSDFNLAATQQLTVSDIGMVVFTEFYLDTDIPNSTQSSDFKIEKNQAHKLLTVFSNYFKQKHHELLATDVGTWDVELTNTEGIVYEYHGSFLDNLATEGINLSNLTREVIGRRDLYVLDGNFEPDLITRITLKYHKVSQILADNTSGQALWSLKPCERFEKVVVDRAAETITHTQKIDTTVNISHKYQIKDGVSNLLDSLKVTRPFSNDQSSSKYLIDPDTESEDYIIVVNYKYQEPFVIKGNYTKDGWPGGLLDFLSAIRQLINSYSSGNLLSSPLAQEIKKIPHDYILLSVSFFNSDQTYYYLTDDDSIEVNDRVIVPVGDDHHEVPVKVVNKEYYDREDMPISLQDVKYIVRKYDDPKIDS</sequence>
<evidence type="ECO:0000313" key="2">
    <source>
        <dbReference type="Proteomes" id="UP000050909"/>
    </source>
</evidence>
<dbReference type="PATRIC" id="fig|1423722.3.peg.1470"/>
<dbReference type="RefSeq" id="WP_056945782.1">
    <property type="nucleotide sequence ID" value="NZ_AZCV01000007.1"/>
</dbReference>
<comment type="caution">
    <text evidence="1">The sequence shown here is derived from an EMBL/GenBank/DDBJ whole genome shotgun (WGS) entry which is preliminary data.</text>
</comment>
<evidence type="ECO:0000313" key="1">
    <source>
        <dbReference type="EMBL" id="KRK37102.1"/>
    </source>
</evidence>